<feature type="domain" description="Bro-N" evidence="1">
    <location>
        <begin position="1"/>
        <end position="112"/>
    </location>
</feature>
<evidence type="ECO:0000313" key="2">
    <source>
        <dbReference type="EMBL" id="NWE15530.1"/>
    </source>
</evidence>
<dbReference type="Proteomes" id="UP000531950">
    <property type="component" value="Unassembled WGS sequence"/>
</dbReference>
<reference evidence="2 3" key="1">
    <citation type="submission" date="2020-04" db="EMBL/GenBank/DDBJ databases">
        <title>Molecular characterization of pseudomonads from Agaricus bisporus reveal novel blotch 2 pathogens in Western Europe.</title>
        <authorList>
            <person name="Taparia T."/>
            <person name="Krijger M."/>
            <person name="Haynes E."/>
            <person name="Elpinstone J.G."/>
            <person name="Noble R."/>
            <person name="Van Der Wolf J."/>
        </authorList>
    </citation>
    <scope>NUCLEOTIDE SEQUENCE [LARGE SCALE GENOMIC DNA]</scope>
    <source>
        <strain evidence="2 3">IPO3782</strain>
    </source>
</reference>
<name>A0A7Y8EJW6_9PSED</name>
<dbReference type="EMBL" id="JACARG010000045">
    <property type="protein sequence ID" value="NWE15530.1"/>
    <property type="molecule type" value="Genomic_DNA"/>
</dbReference>
<evidence type="ECO:0000313" key="3">
    <source>
        <dbReference type="Proteomes" id="UP000531950"/>
    </source>
</evidence>
<gene>
    <name evidence="2" type="ORF">HX822_21565</name>
</gene>
<dbReference type="PANTHER" id="PTHR36180:SF2">
    <property type="entry name" value="BRO FAMILY PROTEIN"/>
    <property type="match status" value="1"/>
</dbReference>
<sequence length="153" mass="17353">MKMLTPDPPFTPEVFTRHHQQLHAILIDAQAWFSARDIGHLMGLHLNEALLRKLDPDQQQTLTATTHGRAASTLMLSESGVYAMLIYHYCPENRALRQWLTHEVVPALRGKQQASESPALSGLAWSTASLSVLRWRNEPWIRLRDMPKVLPGV</sequence>
<evidence type="ECO:0000259" key="1">
    <source>
        <dbReference type="PROSITE" id="PS51750"/>
    </source>
</evidence>
<dbReference type="InterPro" id="IPR003497">
    <property type="entry name" value="BRO_N_domain"/>
</dbReference>
<dbReference type="Pfam" id="PF02498">
    <property type="entry name" value="Bro-N"/>
    <property type="match status" value="1"/>
</dbReference>
<dbReference type="PROSITE" id="PS51750">
    <property type="entry name" value="BRO_N"/>
    <property type="match status" value="1"/>
</dbReference>
<accession>A0A7Y8EJW6</accession>
<comment type="caution">
    <text evidence="2">The sequence shown here is derived from an EMBL/GenBank/DDBJ whole genome shotgun (WGS) entry which is preliminary data.</text>
</comment>
<dbReference type="SMART" id="SM01040">
    <property type="entry name" value="Bro-N"/>
    <property type="match status" value="1"/>
</dbReference>
<organism evidence="2 3">
    <name type="scientific">Pseudomonas yamanorum</name>
    <dbReference type="NCBI Taxonomy" id="515393"/>
    <lineage>
        <taxon>Bacteria</taxon>
        <taxon>Pseudomonadati</taxon>
        <taxon>Pseudomonadota</taxon>
        <taxon>Gammaproteobacteria</taxon>
        <taxon>Pseudomonadales</taxon>
        <taxon>Pseudomonadaceae</taxon>
        <taxon>Pseudomonas</taxon>
    </lineage>
</organism>
<dbReference type="PANTHER" id="PTHR36180">
    <property type="entry name" value="DNA-BINDING PROTEIN-RELATED-RELATED"/>
    <property type="match status" value="1"/>
</dbReference>
<dbReference type="RefSeq" id="WP_177079073.1">
    <property type="nucleotide sequence ID" value="NZ_JACARG010000045.1"/>
</dbReference>
<dbReference type="AlphaFoldDB" id="A0A7Y8EJW6"/>
<proteinExistence type="predicted"/>
<protein>
    <submittedName>
        <fullName evidence="2">Bro-N domain-containing protein</fullName>
    </submittedName>
</protein>